<feature type="compositionally biased region" description="Polar residues" evidence="1">
    <location>
        <begin position="1"/>
        <end position="10"/>
    </location>
</feature>
<dbReference type="AlphaFoldDB" id="A0A9P6NP88"/>
<dbReference type="Proteomes" id="UP000886653">
    <property type="component" value="Unassembled WGS sequence"/>
</dbReference>
<accession>A0A9P6NP88</accession>
<reference evidence="2" key="1">
    <citation type="submission" date="2013-11" db="EMBL/GenBank/DDBJ databases">
        <title>Genome sequence of the fusiform rust pathogen reveals effectors for host alternation and coevolution with pine.</title>
        <authorList>
            <consortium name="DOE Joint Genome Institute"/>
            <person name="Smith K."/>
            <person name="Pendleton A."/>
            <person name="Kubisiak T."/>
            <person name="Anderson C."/>
            <person name="Salamov A."/>
            <person name="Aerts A."/>
            <person name="Riley R."/>
            <person name="Clum A."/>
            <person name="Lindquist E."/>
            <person name="Ence D."/>
            <person name="Campbell M."/>
            <person name="Kronenberg Z."/>
            <person name="Feau N."/>
            <person name="Dhillon B."/>
            <person name="Hamelin R."/>
            <person name="Burleigh J."/>
            <person name="Smith J."/>
            <person name="Yandell M."/>
            <person name="Nelson C."/>
            <person name="Grigoriev I."/>
            <person name="Davis J."/>
        </authorList>
    </citation>
    <scope>NUCLEOTIDE SEQUENCE</scope>
    <source>
        <strain evidence="2">G11</strain>
    </source>
</reference>
<keyword evidence="3" id="KW-1185">Reference proteome</keyword>
<evidence type="ECO:0000313" key="3">
    <source>
        <dbReference type="Proteomes" id="UP000886653"/>
    </source>
</evidence>
<gene>
    <name evidence="2" type="ORF">CROQUDRAFT_91745</name>
</gene>
<name>A0A9P6NP88_9BASI</name>
<feature type="compositionally biased region" description="Polar residues" evidence="1">
    <location>
        <begin position="48"/>
        <end position="73"/>
    </location>
</feature>
<organism evidence="2 3">
    <name type="scientific">Cronartium quercuum f. sp. fusiforme G11</name>
    <dbReference type="NCBI Taxonomy" id="708437"/>
    <lineage>
        <taxon>Eukaryota</taxon>
        <taxon>Fungi</taxon>
        <taxon>Dikarya</taxon>
        <taxon>Basidiomycota</taxon>
        <taxon>Pucciniomycotina</taxon>
        <taxon>Pucciniomycetes</taxon>
        <taxon>Pucciniales</taxon>
        <taxon>Coleosporiaceae</taxon>
        <taxon>Cronartium</taxon>
    </lineage>
</organism>
<evidence type="ECO:0000313" key="2">
    <source>
        <dbReference type="EMBL" id="KAG0147121.1"/>
    </source>
</evidence>
<comment type="caution">
    <text evidence="2">The sequence shown here is derived from an EMBL/GenBank/DDBJ whole genome shotgun (WGS) entry which is preliminary data.</text>
</comment>
<protein>
    <submittedName>
        <fullName evidence="2">Uncharacterized protein</fullName>
    </submittedName>
</protein>
<evidence type="ECO:0000256" key="1">
    <source>
        <dbReference type="SAM" id="MobiDB-lite"/>
    </source>
</evidence>
<feature type="region of interest" description="Disordered" evidence="1">
    <location>
        <begin position="1"/>
        <end position="79"/>
    </location>
</feature>
<sequence length="123" mass="13470">MPFSSENSKYNGKLSPTKPTHEPEPQEVSAQNHQLGANWGYSPMGVNPNRQASFFLSPSHFHTPSDTTTTSQHGLGLGSGTYDLSTSSSRIEEVHELAPAPPEWTGVGTEDENLKVMFQKRNV</sequence>
<proteinExistence type="predicted"/>
<dbReference type="EMBL" id="MU167251">
    <property type="protein sequence ID" value="KAG0147121.1"/>
    <property type="molecule type" value="Genomic_DNA"/>
</dbReference>